<evidence type="ECO:0000313" key="2">
    <source>
        <dbReference type="Proteomes" id="UP000027456"/>
    </source>
</evidence>
<dbReference type="AlphaFoldDB" id="A0A074RLS9"/>
<dbReference type="EMBL" id="AZST01001581">
    <property type="protein sequence ID" value="KEP45683.1"/>
    <property type="molecule type" value="Genomic_DNA"/>
</dbReference>
<name>A0A074RLS9_9AGAM</name>
<comment type="caution">
    <text evidence="1">The sequence shown here is derived from an EMBL/GenBank/DDBJ whole genome shotgun (WGS) entry which is preliminary data.</text>
</comment>
<reference evidence="1 2" key="1">
    <citation type="submission" date="2013-12" db="EMBL/GenBank/DDBJ databases">
        <authorList>
            <person name="Cubeta M."/>
            <person name="Pakala S."/>
            <person name="Fedorova N."/>
            <person name="Thomas E."/>
            <person name="Dean R."/>
            <person name="Jabaji S."/>
            <person name="Neate S."/>
            <person name="Toda T."/>
            <person name="Tavantzis S."/>
            <person name="Vilgalys R."/>
            <person name="Bharathan N."/>
            <person name="Pakala S."/>
            <person name="Losada L.S."/>
            <person name="Zafar N."/>
            <person name="Nierman W."/>
        </authorList>
    </citation>
    <scope>NUCLEOTIDE SEQUENCE [LARGE SCALE GENOMIC DNA]</scope>
    <source>
        <strain evidence="1 2">123E</strain>
    </source>
</reference>
<dbReference type="HOGENOM" id="CLU_2147281_0_0_1"/>
<organism evidence="1 2">
    <name type="scientific">Rhizoctonia solani 123E</name>
    <dbReference type="NCBI Taxonomy" id="1423351"/>
    <lineage>
        <taxon>Eukaryota</taxon>
        <taxon>Fungi</taxon>
        <taxon>Dikarya</taxon>
        <taxon>Basidiomycota</taxon>
        <taxon>Agaricomycotina</taxon>
        <taxon>Agaricomycetes</taxon>
        <taxon>Cantharellales</taxon>
        <taxon>Ceratobasidiaceae</taxon>
        <taxon>Rhizoctonia</taxon>
    </lineage>
</organism>
<evidence type="ECO:0000313" key="1">
    <source>
        <dbReference type="EMBL" id="KEP45683.1"/>
    </source>
</evidence>
<sequence length="112" mass="12369">MRYRPSTEFFDSVFSRFSTPLQLVFIICKSGTPLDMVYVMHHAVPAFRRACLDLRESLVNPPLLLIKIDISPLQSTTSCFRCSPVDQCSSDTTPTTPLTCPTSLLALMAGPG</sequence>
<dbReference type="Proteomes" id="UP000027456">
    <property type="component" value="Unassembled WGS sequence"/>
</dbReference>
<protein>
    <submittedName>
        <fullName evidence="1">Uncharacterized protein</fullName>
    </submittedName>
</protein>
<proteinExistence type="predicted"/>
<gene>
    <name evidence="1" type="ORF">V565_250210</name>
</gene>
<keyword evidence="2" id="KW-1185">Reference proteome</keyword>
<accession>A0A074RLS9</accession>